<feature type="region of interest" description="Disordered" evidence="1">
    <location>
        <begin position="429"/>
        <end position="497"/>
    </location>
</feature>
<feature type="region of interest" description="Disordered" evidence="1">
    <location>
        <begin position="191"/>
        <end position="332"/>
    </location>
</feature>
<feature type="compositionally biased region" description="Polar residues" evidence="1">
    <location>
        <begin position="466"/>
        <end position="487"/>
    </location>
</feature>
<organism evidence="3 4">
    <name type="scientific">Bimuria novae-zelandiae CBS 107.79</name>
    <dbReference type="NCBI Taxonomy" id="1447943"/>
    <lineage>
        <taxon>Eukaryota</taxon>
        <taxon>Fungi</taxon>
        <taxon>Dikarya</taxon>
        <taxon>Ascomycota</taxon>
        <taxon>Pezizomycotina</taxon>
        <taxon>Dothideomycetes</taxon>
        <taxon>Pleosporomycetidae</taxon>
        <taxon>Pleosporales</taxon>
        <taxon>Massarineae</taxon>
        <taxon>Didymosphaeriaceae</taxon>
        <taxon>Bimuria</taxon>
    </lineage>
</organism>
<feature type="region of interest" description="Disordered" evidence="1">
    <location>
        <begin position="345"/>
        <end position="373"/>
    </location>
</feature>
<name>A0A6A5UYJ2_9PLEO</name>
<feature type="compositionally biased region" description="Pro residues" evidence="1">
    <location>
        <begin position="130"/>
        <end position="139"/>
    </location>
</feature>
<accession>A0A6A5UYJ2</accession>
<dbReference type="InterPro" id="IPR041260">
    <property type="entry name" value="Sld7_C"/>
</dbReference>
<dbReference type="AlphaFoldDB" id="A0A6A5UYJ2"/>
<dbReference type="OrthoDB" id="4205424at2759"/>
<evidence type="ECO:0000256" key="1">
    <source>
        <dbReference type="SAM" id="MobiDB-lite"/>
    </source>
</evidence>
<evidence type="ECO:0000313" key="3">
    <source>
        <dbReference type="EMBL" id="KAF1970233.1"/>
    </source>
</evidence>
<dbReference type="EMBL" id="ML976703">
    <property type="protein sequence ID" value="KAF1970233.1"/>
    <property type="molecule type" value="Genomic_DNA"/>
</dbReference>
<gene>
    <name evidence="3" type="ORF">BU23DRAFT_571025</name>
</gene>
<proteinExistence type="predicted"/>
<reference evidence="3" key="1">
    <citation type="journal article" date="2020" name="Stud. Mycol.">
        <title>101 Dothideomycetes genomes: a test case for predicting lifestyles and emergence of pathogens.</title>
        <authorList>
            <person name="Haridas S."/>
            <person name="Albert R."/>
            <person name="Binder M."/>
            <person name="Bloem J."/>
            <person name="Labutti K."/>
            <person name="Salamov A."/>
            <person name="Andreopoulos B."/>
            <person name="Baker S."/>
            <person name="Barry K."/>
            <person name="Bills G."/>
            <person name="Bluhm B."/>
            <person name="Cannon C."/>
            <person name="Castanera R."/>
            <person name="Culley D."/>
            <person name="Daum C."/>
            <person name="Ezra D."/>
            <person name="Gonzalez J."/>
            <person name="Henrissat B."/>
            <person name="Kuo A."/>
            <person name="Liang C."/>
            <person name="Lipzen A."/>
            <person name="Lutzoni F."/>
            <person name="Magnuson J."/>
            <person name="Mondo S."/>
            <person name="Nolan M."/>
            <person name="Ohm R."/>
            <person name="Pangilinan J."/>
            <person name="Park H.-J."/>
            <person name="Ramirez L."/>
            <person name="Alfaro M."/>
            <person name="Sun H."/>
            <person name="Tritt A."/>
            <person name="Yoshinaga Y."/>
            <person name="Zwiers L.-H."/>
            <person name="Turgeon B."/>
            <person name="Goodwin S."/>
            <person name="Spatafora J."/>
            <person name="Crous P."/>
            <person name="Grigoriev I."/>
        </authorList>
    </citation>
    <scope>NUCLEOTIDE SEQUENCE</scope>
    <source>
        <strain evidence="3">CBS 107.79</strain>
    </source>
</reference>
<keyword evidence="4" id="KW-1185">Reference proteome</keyword>
<evidence type="ECO:0000259" key="2">
    <source>
        <dbReference type="Pfam" id="PF18596"/>
    </source>
</evidence>
<protein>
    <recommendedName>
        <fullName evidence="2">Sld7 C-terminal domain-containing protein</fullName>
    </recommendedName>
</protein>
<feature type="compositionally biased region" description="Polar residues" evidence="1">
    <location>
        <begin position="199"/>
        <end position="208"/>
    </location>
</feature>
<feature type="region of interest" description="Disordered" evidence="1">
    <location>
        <begin position="130"/>
        <end position="151"/>
    </location>
</feature>
<dbReference type="Pfam" id="PF18596">
    <property type="entry name" value="Sld7_C"/>
    <property type="match status" value="1"/>
</dbReference>
<feature type="compositionally biased region" description="Low complexity" evidence="1">
    <location>
        <begin position="273"/>
        <end position="287"/>
    </location>
</feature>
<dbReference type="Proteomes" id="UP000800036">
    <property type="component" value="Unassembled WGS sequence"/>
</dbReference>
<feature type="compositionally biased region" description="Basic and acidic residues" evidence="1">
    <location>
        <begin position="488"/>
        <end position="497"/>
    </location>
</feature>
<feature type="domain" description="Sld7 C-terminal" evidence="2">
    <location>
        <begin position="326"/>
        <end position="422"/>
    </location>
</feature>
<sequence>MTDIWSGDILLPDQTAVKDVCFASPKTASVILSTAPLRFLATVDTARIPLYLAAGPSLDVWTTSEDTQEWFSSMLLREPATVDTREWWTWARAQSPMGILVQVQGDQLNPHGPRITEILLYGTIAAPAPGALPTPPSSSPPHAHALPDGEPLPELRVHALPLSSELLYKQTLPETAPPSPALPAAESPISVEPQFLPPFSTSEQTPNSPKRKRDVFDEAAQAQKRQRNEGGEGVAAAAAKAQESQRSFGHRKSLSIDTKAFPYPDSRPQSAHALARPSPRPLSRSPSIASDTRPLSRKGVPDGHTKRSALSQVATVALQPEEPTTESRNKETLSRVVMAAMRMQGLQQRKRNKSRTGSIAPGVNIEEQSSEEQAKDEEYKLIYHQTYKSAVLAFRKHMSSKPLHSQPDRLRDVVERLLTIFCTDPLAHPLSEDTVADPLTTPGRGHLAIPGSNHGRASPFDLPSGTRPTVSRSNTQPDARTGSPVNRRQQEKEMLPA</sequence>
<evidence type="ECO:0000313" key="4">
    <source>
        <dbReference type="Proteomes" id="UP000800036"/>
    </source>
</evidence>